<dbReference type="WBParaSite" id="GPLIN_001550900">
    <property type="protein sequence ID" value="GPLIN_001550900"/>
    <property type="gene ID" value="GPLIN_001550900"/>
</dbReference>
<dbReference type="Proteomes" id="UP000050741">
    <property type="component" value="Unassembled WGS sequence"/>
</dbReference>
<accession>A0A183CRK1</accession>
<proteinExistence type="predicted"/>
<evidence type="ECO:0000313" key="1">
    <source>
        <dbReference type="Proteomes" id="UP000050741"/>
    </source>
</evidence>
<protein>
    <submittedName>
        <fullName evidence="2">Meis_PKNOX_N domain-containing protein</fullName>
    </submittedName>
</protein>
<name>A0A183CRK1_GLOPA</name>
<evidence type="ECO:0000313" key="2">
    <source>
        <dbReference type="WBParaSite" id="GPLIN_001550900"/>
    </source>
</evidence>
<reference evidence="1" key="2">
    <citation type="submission" date="2014-05" db="EMBL/GenBank/DDBJ databases">
        <title>The genome and life-stage specific transcriptomes of Globodera pallida elucidate key aspects of plant parasitism by a cyst nematode.</title>
        <authorList>
            <person name="Cotton J.A."/>
            <person name="Lilley C.J."/>
            <person name="Jones L.M."/>
            <person name="Kikuchi T."/>
            <person name="Reid A.J."/>
            <person name="Thorpe P."/>
            <person name="Tsai I.J."/>
            <person name="Beasley H."/>
            <person name="Blok V."/>
            <person name="Cock P.J.A."/>
            <person name="Van den Akker S.E."/>
            <person name="Holroyd N."/>
            <person name="Hunt M."/>
            <person name="Mantelin S."/>
            <person name="Naghra H."/>
            <person name="Pain A."/>
            <person name="Palomares-Rius J.E."/>
            <person name="Zarowiecki M."/>
            <person name="Berriman M."/>
            <person name="Jones J.T."/>
            <person name="Urwin P.E."/>
        </authorList>
    </citation>
    <scope>NUCLEOTIDE SEQUENCE [LARGE SCALE GENOMIC DNA]</scope>
    <source>
        <strain evidence="1">Lindley</strain>
    </source>
</reference>
<dbReference type="AlphaFoldDB" id="A0A183CRK1"/>
<reference evidence="2" key="3">
    <citation type="submission" date="2016-06" db="UniProtKB">
        <authorList>
            <consortium name="WormBaseParasite"/>
        </authorList>
    </citation>
    <scope>IDENTIFICATION</scope>
</reference>
<organism evidence="1 2">
    <name type="scientific">Globodera pallida</name>
    <name type="common">Potato cyst nematode worm</name>
    <name type="synonym">Heterodera pallida</name>
    <dbReference type="NCBI Taxonomy" id="36090"/>
    <lineage>
        <taxon>Eukaryota</taxon>
        <taxon>Metazoa</taxon>
        <taxon>Ecdysozoa</taxon>
        <taxon>Nematoda</taxon>
        <taxon>Chromadorea</taxon>
        <taxon>Rhabditida</taxon>
        <taxon>Tylenchina</taxon>
        <taxon>Tylenchomorpha</taxon>
        <taxon>Tylenchoidea</taxon>
        <taxon>Heteroderidae</taxon>
        <taxon>Heteroderinae</taxon>
        <taxon>Globodera</taxon>
    </lineage>
</organism>
<keyword evidence="1" id="KW-1185">Reference proteome</keyword>
<reference evidence="1" key="1">
    <citation type="submission" date="2013-12" db="EMBL/GenBank/DDBJ databases">
        <authorList>
            <person name="Aslett M."/>
        </authorList>
    </citation>
    <scope>NUCLEOTIDE SEQUENCE [LARGE SCALE GENOMIC DNA]</scope>
    <source>
        <strain evidence="1">Lindley</strain>
    </source>
</reference>
<sequence>MLNALFWQLHFCEEHMEYQSQGVHVNSPMVDSPSPMFDSPIVNSPMVNSPMVNSLSPMFDSPIVNSPMVNLSIRRLYLKFRKMFECAFGF</sequence>